<sequence length="207" mass="22546">MSLRIAIFGATRGVGLALVEQATAQGHECRVLAREPDVLHDAERLKVISGNVLDPDAVRLTLEGCDCAVVSLSASGKNPKTICADGTQIVIDEMKELGVPRLVAITSLGLGESEAQVPWQFRGLMKTLLRNVMQDKARQEEVVRSSGLDWTIVRPSGLWDGPHTGDYRTGTDSTTLGKSINRGDVAHFVLKELSEGTYLHQTPWVMR</sequence>
<evidence type="ECO:0000313" key="2">
    <source>
        <dbReference type="EMBL" id="SIT70057.1"/>
    </source>
</evidence>
<dbReference type="CDD" id="cd05244">
    <property type="entry name" value="BVR-B_like_SDR_a"/>
    <property type="match status" value="1"/>
</dbReference>
<dbReference type="Gene3D" id="3.40.50.720">
    <property type="entry name" value="NAD(P)-binding Rossmann-like Domain"/>
    <property type="match status" value="1"/>
</dbReference>
<evidence type="ECO:0000313" key="3">
    <source>
        <dbReference type="Proteomes" id="UP000223759"/>
    </source>
</evidence>
<dbReference type="GO" id="GO:0004074">
    <property type="term" value="F:biliverdin reductase [NAD(P)H] activity"/>
    <property type="evidence" value="ECO:0007669"/>
    <property type="project" value="TreeGrafter"/>
</dbReference>
<dbReference type="OrthoDB" id="9803892at2"/>
<dbReference type="SUPFAM" id="SSF51735">
    <property type="entry name" value="NAD(P)-binding Rossmann-fold domains"/>
    <property type="match status" value="1"/>
</dbReference>
<proteinExistence type="predicted"/>
<dbReference type="STRING" id="233100.SAMN05216526_1223"/>
<dbReference type="Proteomes" id="UP000223759">
    <property type="component" value="Unassembled WGS sequence"/>
</dbReference>
<dbReference type="InterPro" id="IPR051606">
    <property type="entry name" value="Polyketide_Oxido-like"/>
</dbReference>
<dbReference type="GO" id="GO:0042602">
    <property type="term" value="F:riboflavin reductase (NADPH) activity"/>
    <property type="evidence" value="ECO:0007669"/>
    <property type="project" value="TreeGrafter"/>
</dbReference>
<dbReference type="RefSeq" id="WP_159435528.1">
    <property type="nucleotide sequence ID" value="NZ_CP023018.1"/>
</dbReference>
<accession>A0A1R3VYA9</accession>
<keyword evidence="3" id="KW-1185">Reference proteome</keyword>
<dbReference type="PANTHER" id="PTHR43355:SF2">
    <property type="entry name" value="FLAVIN REDUCTASE (NADPH)"/>
    <property type="match status" value="1"/>
</dbReference>
<dbReference type="InterPro" id="IPR036291">
    <property type="entry name" value="NAD(P)-bd_dom_sf"/>
</dbReference>
<feature type="domain" description="NAD(P)-binding" evidence="1">
    <location>
        <begin position="9"/>
        <end position="194"/>
    </location>
</feature>
<organism evidence="2 3">
    <name type="scientific">Ectothiorhodosinus mongolicus</name>
    <dbReference type="NCBI Taxonomy" id="233100"/>
    <lineage>
        <taxon>Bacteria</taxon>
        <taxon>Pseudomonadati</taxon>
        <taxon>Pseudomonadota</taxon>
        <taxon>Gammaproteobacteria</taxon>
        <taxon>Chromatiales</taxon>
        <taxon>Ectothiorhodospiraceae</taxon>
        <taxon>Ectothiorhodosinus</taxon>
    </lineage>
</organism>
<dbReference type="Pfam" id="PF13460">
    <property type="entry name" value="NAD_binding_10"/>
    <property type="match status" value="1"/>
</dbReference>
<reference evidence="2 3" key="1">
    <citation type="submission" date="2017-01" db="EMBL/GenBank/DDBJ databases">
        <authorList>
            <person name="Mah S.A."/>
            <person name="Swanson W.J."/>
            <person name="Moy G.W."/>
            <person name="Vacquier V.D."/>
        </authorList>
    </citation>
    <scope>NUCLEOTIDE SEQUENCE [LARGE SCALE GENOMIC DNA]</scope>
    <source>
        <strain evidence="2 3">M9</strain>
    </source>
</reference>
<gene>
    <name evidence="2" type="ORF">SAMN05216526_1223</name>
</gene>
<dbReference type="PANTHER" id="PTHR43355">
    <property type="entry name" value="FLAVIN REDUCTASE (NADPH)"/>
    <property type="match status" value="1"/>
</dbReference>
<evidence type="ECO:0000259" key="1">
    <source>
        <dbReference type="Pfam" id="PF13460"/>
    </source>
</evidence>
<name>A0A1R3VYA9_9GAMM</name>
<dbReference type="InterPro" id="IPR016040">
    <property type="entry name" value="NAD(P)-bd_dom"/>
</dbReference>
<protein>
    <submittedName>
        <fullName evidence="2">Putative NADH-flavin reductase</fullName>
    </submittedName>
</protein>
<dbReference type="EMBL" id="FTPK01000002">
    <property type="protein sequence ID" value="SIT70057.1"/>
    <property type="molecule type" value="Genomic_DNA"/>
</dbReference>
<dbReference type="AlphaFoldDB" id="A0A1R3VYA9"/>